<reference evidence="2" key="1">
    <citation type="submission" date="2019-11" db="EMBL/GenBank/DDBJ databases">
        <authorList>
            <person name="Feng L."/>
        </authorList>
    </citation>
    <scope>NUCLEOTIDE SEQUENCE</scope>
    <source>
        <strain evidence="2">BfaecisLFYP10</strain>
    </source>
</reference>
<dbReference type="InterPro" id="IPR007345">
    <property type="entry name" value="Polysacch_pyruvyl_Trfase"/>
</dbReference>
<dbReference type="GO" id="GO:0016740">
    <property type="term" value="F:transferase activity"/>
    <property type="evidence" value="ECO:0007669"/>
    <property type="project" value="UniProtKB-KW"/>
</dbReference>
<dbReference type="Pfam" id="PF04230">
    <property type="entry name" value="PS_pyruv_trans"/>
    <property type="match status" value="1"/>
</dbReference>
<name>A0A6N2X0R9_9BACE</name>
<dbReference type="RefSeq" id="WP_230373512.1">
    <property type="nucleotide sequence ID" value="NZ_CACRSZ010000083.1"/>
</dbReference>
<evidence type="ECO:0000259" key="1">
    <source>
        <dbReference type="Pfam" id="PF04230"/>
    </source>
</evidence>
<accession>A0A6N2X0R9</accession>
<organism evidence="2">
    <name type="scientific">Bacteroides faecis</name>
    <dbReference type="NCBI Taxonomy" id="674529"/>
    <lineage>
        <taxon>Bacteria</taxon>
        <taxon>Pseudomonadati</taxon>
        <taxon>Bacteroidota</taxon>
        <taxon>Bacteroidia</taxon>
        <taxon>Bacteroidales</taxon>
        <taxon>Bacteroidaceae</taxon>
        <taxon>Bacteroides</taxon>
    </lineage>
</organism>
<protein>
    <submittedName>
        <fullName evidence="2">Pyruvyl transferase EpsO</fullName>
        <ecNumber evidence="2">2.-.-.-</ecNumber>
    </submittedName>
</protein>
<dbReference type="EC" id="2.-.-.-" evidence="2"/>
<dbReference type="AlphaFoldDB" id="A0A6N2X0R9"/>
<evidence type="ECO:0000313" key="2">
    <source>
        <dbReference type="EMBL" id="VYT47765.1"/>
    </source>
</evidence>
<dbReference type="EMBL" id="CACRSZ010000083">
    <property type="protein sequence ID" value="VYT47765.1"/>
    <property type="molecule type" value="Genomic_DNA"/>
</dbReference>
<gene>
    <name evidence="2" type="primary">epsO</name>
    <name evidence="2" type="ORF">BFLFYP10_03712</name>
</gene>
<keyword evidence="2" id="KW-0808">Transferase</keyword>
<proteinExistence type="predicted"/>
<sequence length="322" mass="38542">MMRAKEKIERLRAEIEKQLIPLIDSDYVLWDLPYHTNIGDTLIWQGEWNFLRKLPYKCLGYSSCNTCTFPKLSLDTIILLHGGGNFGDLWRDMQEFRLKVIERYPENRIIIFPQSVHYENIFLIKEDARKMAMHEKMVICARDLSSYNILKENFLNEILLLPDMAFCIDLDYLQKWSVDEKFRTLYVRRLDKEMGCELDKENFMSNEIDIRDWPSLESPSLRINMYTRFISLQQKMRDCKMSNRLIISLVDIMAFKKFRPLMIELGVRFISCYHLIYTTRLHVMILSVLLYKRVYFLDNSYGKNSSFYDTWLKDLDSVNPCK</sequence>
<feature type="domain" description="Polysaccharide pyruvyl transferase" evidence="1">
    <location>
        <begin position="37"/>
        <end position="301"/>
    </location>
</feature>